<evidence type="ECO:0000256" key="3">
    <source>
        <dbReference type="PIRSR" id="PIRSR001359-3"/>
    </source>
</evidence>
<dbReference type="KEGG" id="ica:Intca_1120"/>
<dbReference type="PIRSF" id="PIRSF001359">
    <property type="entry name" value="F_bP_aldolase_II"/>
    <property type="match status" value="1"/>
</dbReference>
<dbReference type="PANTHER" id="PTHR30304">
    <property type="entry name" value="D-TAGATOSE-1,6-BISPHOSPHATE ALDOLASE"/>
    <property type="match status" value="1"/>
</dbReference>
<organism evidence="4 5">
    <name type="scientific">Intrasporangium calvum (strain ATCC 23552 / DSM 43043 / JCM 3097 / NBRC 12989 / NCIMB 10167 / NRRL B-3866 / 7 KIP)</name>
    <dbReference type="NCBI Taxonomy" id="710696"/>
    <lineage>
        <taxon>Bacteria</taxon>
        <taxon>Bacillati</taxon>
        <taxon>Actinomycetota</taxon>
        <taxon>Actinomycetes</taxon>
        <taxon>Micrococcales</taxon>
        <taxon>Intrasporangiaceae</taxon>
        <taxon>Intrasporangium</taxon>
    </lineage>
</organism>
<dbReference type="OrthoDB" id="9803995at2"/>
<name>E6SE28_INTC7</name>
<gene>
    <name evidence="4" type="ordered locus">Intca_1120</name>
</gene>
<dbReference type="InterPro" id="IPR000771">
    <property type="entry name" value="FBA_II"/>
</dbReference>
<dbReference type="STRING" id="710696.Intca_1120"/>
<dbReference type="eggNOG" id="COG0191">
    <property type="taxonomic scope" value="Bacteria"/>
</dbReference>
<dbReference type="PANTHER" id="PTHR30304:SF0">
    <property type="entry name" value="D-TAGATOSE-1,6-BISPHOSPHATE ALDOLASE SUBUNIT GATY-RELATED"/>
    <property type="match status" value="1"/>
</dbReference>
<feature type="binding site" evidence="3">
    <location>
        <position position="82"/>
    </location>
    <ligand>
        <name>Zn(2+)</name>
        <dbReference type="ChEBI" id="CHEBI:29105"/>
        <label>1</label>
        <note>catalytic</note>
    </ligand>
</feature>
<dbReference type="GO" id="GO:0009025">
    <property type="term" value="F:tagatose-bisphosphate aldolase activity"/>
    <property type="evidence" value="ECO:0007669"/>
    <property type="project" value="TreeGrafter"/>
</dbReference>
<feature type="binding site" evidence="2">
    <location>
        <begin position="209"/>
        <end position="211"/>
    </location>
    <ligand>
        <name>dihydroxyacetone phosphate</name>
        <dbReference type="ChEBI" id="CHEBI:57642"/>
    </ligand>
</feature>
<feature type="active site" description="Proton donor" evidence="1">
    <location>
        <position position="81"/>
    </location>
</feature>
<evidence type="ECO:0000313" key="5">
    <source>
        <dbReference type="Proteomes" id="UP000008914"/>
    </source>
</evidence>
<evidence type="ECO:0000256" key="1">
    <source>
        <dbReference type="PIRSR" id="PIRSR001359-1"/>
    </source>
</evidence>
<dbReference type="GO" id="GO:0005829">
    <property type="term" value="C:cytosol"/>
    <property type="evidence" value="ECO:0007669"/>
    <property type="project" value="TreeGrafter"/>
</dbReference>
<keyword evidence="3" id="KW-0479">Metal-binding</keyword>
<evidence type="ECO:0000313" key="4">
    <source>
        <dbReference type="EMBL" id="ADU47641.1"/>
    </source>
</evidence>
<keyword evidence="5" id="KW-1185">Reference proteome</keyword>
<dbReference type="InterPro" id="IPR050246">
    <property type="entry name" value="Class_II_FBP_aldolase"/>
</dbReference>
<dbReference type="Proteomes" id="UP000008914">
    <property type="component" value="Chromosome"/>
</dbReference>
<proteinExistence type="predicted"/>
<dbReference type="Gene3D" id="3.20.20.70">
    <property type="entry name" value="Aldolase class I"/>
    <property type="match status" value="1"/>
</dbReference>
<accession>E6SE28</accession>
<dbReference type="GO" id="GO:0005975">
    <property type="term" value="P:carbohydrate metabolic process"/>
    <property type="evidence" value="ECO:0007669"/>
    <property type="project" value="InterPro"/>
</dbReference>
<dbReference type="EMBL" id="CP002343">
    <property type="protein sequence ID" value="ADU47641.1"/>
    <property type="molecule type" value="Genomic_DNA"/>
</dbReference>
<feature type="binding site" evidence="3">
    <location>
        <position position="133"/>
    </location>
    <ligand>
        <name>Zn(2+)</name>
        <dbReference type="ChEBI" id="CHEBI:29105"/>
        <label>2</label>
    </ligand>
</feature>
<dbReference type="Pfam" id="PF01116">
    <property type="entry name" value="F_bP_aldolase"/>
    <property type="match status" value="1"/>
</dbReference>
<comment type="cofactor">
    <cofactor evidence="3">
        <name>Zn(2+)</name>
        <dbReference type="ChEBI" id="CHEBI:29105"/>
    </cofactor>
    <text evidence="3">Binds 2 Zn(2+) ions per subunit. One is catalytic and the other provides a structural contribution.</text>
</comment>
<feature type="binding site" evidence="2">
    <location>
        <position position="181"/>
    </location>
    <ligand>
        <name>dihydroxyacetone phosphate</name>
        <dbReference type="ChEBI" id="CHEBI:57642"/>
    </ligand>
</feature>
<dbReference type="AlphaFoldDB" id="E6SE28"/>
<reference evidence="4 5" key="1">
    <citation type="journal article" date="2010" name="Stand. Genomic Sci.">
        <title>Complete genome sequence of Intrasporangium calvum type strain (7 KIP).</title>
        <authorList>
            <person name="Del Rio T.G."/>
            <person name="Chertkov O."/>
            <person name="Yasawong M."/>
            <person name="Lucas S."/>
            <person name="Deshpande S."/>
            <person name="Cheng J.F."/>
            <person name="Detter C."/>
            <person name="Tapia R."/>
            <person name="Han C."/>
            <person name="Goodwin L."/>
            <person name="Pitluck S."/>
            <person name="Liolios K."/>
            <person name="Ivanova N."/>
            <person name="Mavromatis K."/>
            <person name="Pati A."/>
            <person name="Chen A."/>
            <person name="Palaniappan K."/>
            <person name="Land M."/>
            <person name="Hauser L."/>
            <person name="Chang Y.J."/>
            <person name="Jeffries C.D."/>
            <person name="Rohde M."/>
            <person name="Pukall R."/>
            <person name="Sikorski J."/>
            <person name="Goker M."/>
            <person name="Woyke T."/>
            <person name="Bristow J."/>
            <person name="Eisen J.A."/>
            <person name="Markowitz V."/>
            <person name="Hugenholtz P."/>
            <person name="Kyrpides N.C."/>
            <person name="Klenk H.P."/>
            <person name="Lapidus A."/>
        </authorList>
    </citation>
    <scope>NUCLEOTIDE SEQUENCE [LARGE SCALE GENOMIC DNA]</scope>
    <source>
        <strain evidence="5">ATCC 23552 / DSM 43043 / JCM 3097 / NBRC 12989 / 7 KIP</strain>
    </source>
</reference>
<feature type="binding site" evidence="3">
    <location>
        <position position="208"/>
    </location>
    <ligand>
        <name>Zn(2+)</name>
        <dbReference type="ChEBI" id="CHEBI:29105"/>
        <label>1</label>
        <note>catalytic</note>
    </ligand>
</feature>
<dbReference type="GO" id="GO:0008270">
    <property type="term" value="F:zinc ion binding"/>
    <property type="evidence" value="ECO:0007669"/>
    <property type="project" value="InterPro"/>
</dbReference>
<keyword evidence="3" id="KW-0862">Zinc</keyword>
<dbReference type="InterPro" id="IPR013785">
    <property type="entry name" value="Aldolase_TIM"/>
</dbReference>
<protein>
    <submittedName>
        <fullName evidence="4">Ketose-bisphosphate aldolase class-II</fullName>
    </submittedName>
</protein>
<dbReference type="SUPFAM" id="SSF51569">
    <property type="entry name" value="Aldolase"/>
    <property type="match status" value="1"/>
</dbReference>
<feature type="binding site" evidence="3">
    <location>
        <position position="180"/>
    </location>
    <ligand>
        <name>Zn(2+)</name>
        <dbReference type="ChEBI" id="CHEBI:29105"/>
        <label>1</label>
        <note>catalytic</note>
    </ligand>
</feature>
<dbReference type="RefSeq" id="WP_013491959.1">
    <property type="nucleotide sequence ID" value="NC_014830.1"/>
</dbReference>
<sequence length="282" mass="29009">MRTRLDTLVRSAQSAGRAAGAFTCYDLTTAAAVVAAAADRDEGVVLLVSPSTAATTYGQTLVRALRTLADHAPVPVSIQLDHAGDLDLILRTVEAGADAVLVDGSKGGYAANVALVLQARELLADHDVALEAELGRIEGNEDVAALVAAGAAGLTDPAQAKDFVAQTGVDLLAVSIGNVHGSYLGDPVIDHERLDAIAAEVDLPLVLHGASGLSPLTVRRCITSGVGKINVNTELRTAVLERLAATVPAAIAHGANLESVMRSWSDEARNQVSRTLATFEAG</sequence>
<dbReference type="HOGENOM" id="CLU_040088_0_1_11"/>
<feature type="binding site" evidence="2">
    <location>
        <begin position="230"/>
        <end position="233"/>
    </location>
    <ligand>
        <name>dihydroxyacetone phosphate</name>
        <dbReference type="ChEBI" id="CHEBI:57642"/>
    </ligand>
</feature>
<feature type="binding site" evidence="3">
    <location>
        <position position="103"/>
    </location>
    <ligand>
        <name>Zn(2+)</name>
        <dbReference type="ChEBI" id="CHEBI:29105"/>
        <label>2</label>
    </ligand>
</feature>
<evidence type="ECO:0000256" key="2">
    <source>
        <dbReference type="PIRSR" id="PIRSR001359-2"/>
    </source>
</evidence>